<keyword evidence="3" id="KW-1185">Reference proteome</keyword>
<dbReference type="AlphaFoldDB" id="A0AAC9N657"/>
<sequence>MATQKQVDLYRELNDIKLKATITIVVLLCFVIGFLFVIYLICSKHPWQNTALVGTLDGLIAMSFPYILKHHFPNRTTS</sequence>
<keyword evidence="1" id="KW-0472">Membrane</keyword>
<reference evidence="2 3" key="1">
    <citation type="submission" date="2016-10" db="EMBL/GenBank/DDBJ databases">
        <title>Flavobacterium gilvum sp. nov., isolated from stream water.</title>
        <authorList>
            <person name="Shin S.-K."/>
            <person name="Cho Y.-J."/>
            <person name="Yi H."/>
        </authorList>
    </citation>
    <scope>NUCLEOTIDE SEQUENCE [LARGE SCALE GENOMIC DNA]</scope>
    <source>
        <strain evidence="2 3">EM1308</strain>
    </source>
</reference>
<dbReference type="KEGG" id="fgl:EM308_11210"/>
<organism evidence="2 3">
    <name type="scientific">Flavobacterium gilvum</name>
    <dbReference type="NCBI Taxonomy" id="1492737"/>
    <lineage>
        <taxon>Bacteria</taxon>
        <taxon>Pseudomonadati</taxon>
        <taxon>Bacteroidota</taxon>
        <taxon>Flavobacteriia</taxon>
        <taxon>Flavobacteriales</taxon>
        <taxon>Flavobacteriaceae</taxon>
        <taxon>Flavobacterium</taxon>
    </lineage>
</organism>
<name>A0AAC9N657_9FLAO</name>
<proteinExistence type="predicted"/>
<evidence type="ECO:0000313" key="3">
    <source>
        <dbReference type="Proteomes" id="UP000175968"/>
    </source>
</evidence>
<accession>A0AAC9N657</accession>
<feature type="transmembrane region" description="Helical" evidence="1">
    <location>
        <begin position="20"/>
        <end position="41"/>
    </location>
</feature>
<dbReference type="RefSeq" id="WP_035634720.1">
    <property type="nucleotide sequence ID" value="NZ_CP017479.1"/>
</dbReference>
<dbReference type="Proteomes" id="UP000175968">
    <property type="component" value="Chromosome"/>
</dbReference>
<dbReference type="EMBL" id="CP017479">
    <property type="protein sequence ID" value="AOW10032.1"/>
    <property type="molecule type" value="Genomic_DNA"/>
</dbReference>
<evidence type="ECO:0000313" key="2">
    <source>
        <dbReference type="EMBL" id="AOW10032.1"/>
    </source>
</evidence>
<gene>
    <name evidence="2" type="ORF">EM308_11210</name>
</gene>
<evidence type="ECO:0000256" key="1">
    <source>
        <dbReference type="SAM" id="Phobius"/>
    </source>
</evidence>
<keyword evidence="1" id="KW-0812">Transmembrane</keyword>
<keyword evidence="1" id="KW-1133">Transmembrane helix</keyword>
<protein>
    <submittedName>
        <fullName evidence="2">Uncharacterized protein</fullName>
    </submittedName>
</protein>
<feature type="transmembrane region" description="Helical" evidence="1">
    <location>
        <begin position="47"/>
        <end position="68"/>
    </location>
</feature>